<name>A0A8J7HB84_9FIRM</name>
<dbReference type="Proteomes" id="UP000623269">
    <property type="component" value="Unassembled WGS sequence"/>
</dbReference>
<keyword evidence="2" id="KW-1185">Reference proteome</keyword>
<dbReference type="AlphaFoldDB" id="A0A8J7HB84"/>
<gene>
    <name evidence="1" type="ORF">I5677_02165</name>
</gene>
<accession>A0A8J7HB84</accession>
<evidence type="ECO:0000313" key="2">
    <source>
        <dbReference type="Proteomes" id="UP000623269"/>
    </source>
</evidence>
<reference evidence="1" key="1">
    <citation type="submission" date="2020-12" db="EMBL/GenBank/DDBJ databases">
        <title>M. sibirica DSM 26468T genome.</title>
        <authorList>
            <person name="Thieme N."/>
            <person name="Rettenmaier R."/>
            <person name="Zverlov V."/>
            <person name="Liebl W."/>
        </authorList>
    </citation>
    <scope>NUCLEOTIDE SEQUENCE</scope>
    <source>
        <strain evidence="1">DSM 26468</strain>
    </source>
</reference>
<dbReference type="EMBL" id="JAEAGR010000002">
    <property type="protein sequence ID" value="MBH1939697.1"/>
    <property type="molecule type" value="Genomic_DNA"/>
</dbReference>
<organism evidence="1 2">
    <name type="scientific">Mobilitalea sibirica</name>
    <dbReference type="NCBI Taxonomy" id="1462919"/>
    <lineage>
        <taxon>Bacteria</taxon>
        <taxon>Bacillati</taxon>
        <taxon>Bacillota</taxon>
        <taxon>Clostridia</taxon>
        <taxon>Lachnospirales</taxon>
        <taxon>Lachnospiraceae</taxon>
        <taxon>Mobilitalea</taxon>
    </lineage>
</organism>
<sequence length="49" mass="5688">MLEGYKSEGLLHKEYAKSMTCCYTRLDGLIANYVCPYRTKMLDGGRHNR</sequence>
<proteinExistence type="predicted"/>
<comment type="caution">
    <text evidence="1">The sequence shown here is derived from an EMBL/GenBank/DDBJ whole genome shotgun (WGS) entry which is preliminary data.</text>
</comment>
<protein>
    <submittedName>
        <fullName evidence="1">Uncharacterized protein</fullName>
    </submittedName>
</protein>
<evidence type="ECO:0000313" key="1">
    <source>
        <dbReference type="EMBL" id="MBH1939697.1"/>
    </source>
</evidence>